<dbReference type="eggNOG" id="KOG0710">
    <property type="taxonomic scope" value="Eukaryota"/>
</dbReference>
<dbReference type="Pfam" id="PF00011">
    <property type="entry name" value="HSP20"/>
    <property type="match status" value="1"/>
</dbReference>
<feature type="compositionally biased region" description="Low complexity" evidence="4">
    <location>
        <begin position="77"/>
        <end position="93"/>
    </location>
</feature>
<feature type="compositionally biased region" description="Basic and acidic residues" evidence="4">
    <location>
        <begin position="137"/>
        <end position="148"/>
    </location>
</feature>
<proteinExistence type="inferred from homology"/>
<dbReference type="Gene3D" id="2.60.40.790">
    <property type="match status" value="1"/>
</dbReference>
<dbReference type="InterPro" id="IPR002068">
    <property type="entry name" value="A-crystallin/Hsp20_dom"/>
</dbReference>
<dbReference type="HOGENOM" id="CLU_046737_1_1_1"/>
<evidence type="ECO:0000256" key="2">
    <source>
        <dbReference type="PROSITE-ProRule" id="PRU00285"/>
    </source>
</evidence>
<evidence type="ECO:0000256" key="4">
    <source>
        <dbReference type="SAM" id="MobiDB-lite"/>
    </source>
</evidence>
<dbReference type="CDD" id="cd06464">
    <property type="entry name" value="ACD_sHsps-like"/>
    <property type="match status" value="1"/>
</dbReference>
<dbReference type="RefSeq" id="XP_002839044.1">
    <property type="nucleotide sequence ID" value="XM_002838998.1"/>
</dbReference>
<dbReference type="InterPro" id="IPR031107">
    <property type="entry name" value="Small_HSP"/>
</dbReference>
<evidence type="ECO:0000256" key="3">
    <source>
        <dbReference type="RuleBase" id="RU003616"/>
    </source>
</evidence>
<protein>
    <submittedName>
        <fullName evidence="6">(Perigord truffle) hypothetical protein</fullName>
    </submittedName>
</protein>
<dbReference type="InterPro" id="IPR008978">
    <property type="entry name" value="HSP20-like_chaperone"/>
</dbReference>
<feature type="region of interest" description="Disordered" evidence="4">
    <location>
        <begin position="73"/>
        <end position="148"/>
    </location>
</feature>
<name>D5GFE2_TUBMM</name>
<dbReference type="FunCoup" id="D5GFE2">
    <property type="interactions" value="940"/>
</dbReference>
<reference evidence="6 7" key="1">
    <citation type="journal article" date="2010" name="Nature">
        <title>Perigord black truffle genome uncovers evolutionary origins and mechanisms of symbiosis.</title>
        <authorList>
            <person name="Martin F."/>
            <person name="Kohler A."/>
            <person name="Murat C."/>
            <person name="Balestrini R."/>
            <person name="Coutinho P.M."/>
            <person name="Jaillon O."/>
            <person name="Montanini B."/>
            <person name="Morin E."/>
            <person name="Noel B."/>
            <person name="Percudani R."/>
            <person name="Porcel B."/>
            <person name="Rubini A."/>
            <person name="Amicucci A."/>
            <person name="Amselem J."/>
            <person name="Anthouard V."/>
            <person name="Arcioni S."/>
            <person name="Artiguenave F."/>
            <person name="Aury J.M."/>
            <person name="Ballario P."/>
            <person name="Bolchi A."/>
            <person name="Brenna A."/>
            <person name="Brun A."/>
            <person name="Buee M."/>
            <person name="Cantarel B."/>
            <person name="Chevalier G."/>
            <person name="Couloux A."/>
            <person name="Da Silva C."/>
            <person name="Denoeud F."/>
            <person name="Duplessis S."/>
            <person name="Ghignone S."/>
            <person name="Hilselberger B."/>
            <person name="Iotti M."/>
            <person name="Marcais B."/>
            <person name="Mello A."/>
            <person name="Miranda M."/>
            <person name="Pacioni G."/>
            <person name="Quesneville H."/>
            <person name="Riccioni C."/>
            <person name="Ruotolo R."/>
            <person name="Splivallo R."/>
            <person name="Stocchi V."/>
            <person name="Tisserant E."/>
            <person name="Viscomi A.R."/>
            <person name="Zambonelli A."/>
            <person name="Zampieri E."/>
            <person name="Henrissat B."/>
            <person name="Lebrun M.H."/>
            <person name="Paolocci F."/>
            <person name="Bonfante P."/>
            <person name="Ottonello S."/>
            <person name="Wincker P."/>
        </authorList>
    </citation>
    <scope>NUCLEOTIDE SEQUENCE [LARGE SCALE GENOMIC DNA]</scope>
    <source>
        <strain evidence="6 7">Mel28</strain>
    </source>
</reference>
<feature type="domain" description="SHSP" evidence="5">
    <location>
        <begin position="20"/>
        <end position="207"/>
    </location>
</feature>
<keyword evidence="7" id="KW-1185">Reference proteome</keyword>
<feature type="compositionally biased region" description="Acidic residues" evidence="4">
    <location>
        <begin position="102"/>
        <end position="113"/>
    </location>
</feature>
<comment type="similarity">
    <text evidence="2 3">Belongs to the small heat shock protein (HSP20) family.</text>
</comment>
<feature type="compositionally biased region" description="Basic and acidic residues" evidence="4">
    <location>
        <begin position="120"/>
        <end position="130"/>
    </location>
</feature>
<accession>D5GFE2</accession>
<evidence type="ECO:0000313" key="7">
    <source>
        <dbReference type="Proteomes" id="UP000006911"/>
    </source>
</evidence>
<dbReference type="AlphaFoldDB" id="D5GFE2"/>
<gene>
    <name evidence="6" type="ORF">GSTUM_00006850001</name>
</gene>
<dbReference type="OMA" id="CRENAQI"/>
<evidence type="ECO:0000313" key="6">
    <source>
        <dbReference type="EMBL" id="CAZ83235.1"/>
    </source>
</evidence>
<dbReference type="InParanoid" id="D5GFE2"/>
<keyword evidence="1" id="KW-0346">Stress response</keyword>
<dbReference type="GeneID" id="9188183"/>
<evidence type="ECO:0000256" key="1">
    <source>
        <dbReference type="ARBA" id="ARBA00023016"/>
    </source>
</evidence>
<dbReference type="PANTHER" id="PTHR11527">
    <property type="entry name" value="HEAT-SHOCK PROTEIN 20 FAMILY MEMBER"/>
    <property type="match status" value="1"/>
</dbReference>
<dbReference type="STRING" id="656061.D5GFE2"/>
<dbReference type="PROSITE" id="PS01031">
    <property type="entry name" value="SHSP"/>
    <property type="match status" value="1"/>
</dbReference>
<dbReference type="Proteomes" id="UP000006911">
    <property type="component" value="Unassembled WGS sequence"/>
</dbReference>
<sequence>MPAPVFQYLFFPELNYCPCPPRKSFSPRFDVRETANAYIVEGELPGITDRSNISVEFTGRGNMVVRGRVDRSSTIVAPQAQPQTSSSPSQQTSGKEDKGEDPTIEDVPDEDDWMGITDSSTEKARVEGEAAKMGSPVERKEQPRGKVEKGEEWSKRLLSERSVGGFARSFSFPAVIDHDAVTASLRHGILRVVVPKVFGAGKRIEIQ</sequence>
<dbReference type="KEGG" id="tml:GSTUM_00006850001"/>
<dbReference type="SUPFAM" id="SSF49764">
    <property type="entry name" value="HSP20-like chaperones"/>
    <property type="match status" value="1"/>
</dbReference>
<dbReference type="EMBL" id="FN430208">
    <property type="protein sequence ID" value="CAZ83235.1"/>
    <property type="molecule type" value="Genomic_DNA"/>
</dbReference>
<organism evidence="6 7">
    <name type="scientific">Tuber melanosporum (strain Mel28)</name>
    <name type="common">Perigord black truffle</name>
    <dbReference type="NCBI Taxonomy" id="656061"/>
    <lineage>
        <taxon>Eukaryota</taxon>
        <taxon>Fungi</taxon>
        <taxon>Dikarya</taxon>
        <taxon>Ascomycota</taxon>
        <taxon>Pezizomycotina</taxon>
        <taxon>Pezizomycetes</taxon>
        <taxon>Pezizales</taxon>
        <taxon>Tuberaceae</taxon>
        <taxon>Tuber</taxon>
    </lineage>
</organism>
<evidence type="ECO:0000259" key="5">
    <source>
        <dbReference type="PROSITE" id="PS01031"/>
    </source>
</evidence>